<protein>
    <recommendedName>
        <fullName evidence="3">Phosphohydrolase</fullName>
    </recommendedName>
</protein>
<comment type="caution">
    <text evidence="1">The sequence shown here is derived from an EMBL/GenBank/DDBJ whole genome shotgun (WGS) entry which is preliminary data.</text>
</comment>
<dbReference type="RefSeq" id="WP_246637768.1">
    <property type="nucleotide sequence ID" value="NZ_CP078143.1"/>
</dbReference>
<evidence type="ECO:0000313" key="1">
    <source>
        <dbReference type="EMBL" id="MFC5584417.1"/>
    </source>
</evidence>
<organism evidence="1 2">
    <name type="scientific">Nitratireductor kimnyeongensis</name>
    <dbReference type="NCBI Taxonomy" id="430679"/>
    <lineage>
        <taxon>Bacteria</taxon>
        <taxon>Pseudomonadati</taxon>
        <taxon>Pseudomonadota</taxon>
        <taxon>Alphaproteobacteria</taxon>
        <taxon>Hyphomicrobiales</taxon>
        <taxon>Phyllobacteriaceae</taxon>
        <taxon>Nitratireductor</taxon>
    </lineage>
</organism>
<sequence>MYGIHGDNDNAPDHIPKYGANGGLVPAARTGQFMQTYSGRKFWPLDPRAEDVCIQDIAHSLSMQCRYAGHCQQFYSVAEHSVLIAQWLLVQGHGAEVALCGLLHDATEAFLVDLPRPVKADMPRYKQAEIRLWRVIADAFDLPEEVPAIVHEADDRILADEIAQNMRWMPWHDEHKNPLGIELQFWTPEASEEQFLRTYGNLVMAREWAA</sequence>
<evidence type="ECO:0000313" key="2">
    <source>
        <dbReference type="Proteomes" id="UP001596107"/>
    </source>
</evidence>
<dbReference type="Gene3D" id="1.10.3210.10">
    <property type="entry name" value="Hypothetical protein af1432"/>
    <property type="match status" value="1"/>
</dbReference>
<dbReference type="EMBL" id="JBHSNB010000001">
    <property type="protein sequence ID" value="MFC5584417.1"/>
    <property type="molecule type" value="Genomic_DNA"/>
</dbReference>
<name>A0ABW0T4X2_9HYPH</name>
<reference evidence="2" key="1">
    <citation type="journal article" date="2019" name="Int. J. Syst. Evol. Microbiol.">
        <title>The Global Catalogue of Microorganisms (GCM) 10K type strain sequencing project: providing services to taxonomists for standard genome sequencing and annotation.</title>
        <authorList>
            <consortium name="The Broad Institute Genomics Platform"/>
            <consortium name="The Broad Institute Genome Sequencing Center for Infectious Disease"/>
            <person name="Wu L."/>
            <person name="Ma J."/>
        </authorList>
    </citation>
    <scope>NUCLEOTIDE SEQUENCE [LARGE SCALE GENOMIC DNA]</scope>
    <source>
        <strain evidence="2">JCM 3366</strain>
    </source>
</reference>
<evidence type="ECO:0008006" key="3">
    <source>
        <dbReference type="Google" id="ProtNLM"/>
    </source>
</evidence>
<dbReference type="Proteomes" id="UP001596107">
    <property type="component" value="Unassembled WGS sequence"/>
</dbReference>
<dbReference type="SUPFAM" id="SSF109604">
    <property type="entry name" value="HD-domain/PDEase-like"/>
    <property type="match status" value="1"/>
</dbReference>
<accession>A0ABW0T4X2</accession>
<keyword evidence="2" id="KW-1185">Reference proteome</keyword>
<gene>
    <name evidence="1" type="ORF">ACFPOD_04785</name>
</gene>
<proteinExistence type="predicted"/>